<dbReference type="Proteomes" id="UP000199546">
    <property type="component" value="Unassembled WGS sequence"/>
</dbReference>
<evidence type="ECO:0000313" key="3">
    <source>
        <dbReference type="Proteomes" id="UP000199546"/>
    </source>
</evidence>
<gene>
    <name evidence="2" type="ORF">SAMN05660657_00453</name>
</gene>
<dbReference type="EMBL" id="FPBA01000001">
    <property type="protein sequence ID" value="SFT36548.1"/>
    <property type="molecule type" value="Genomic_DNA"/>
</dbReference>
<organism evidence="2 3">
    <name type="scientific">Geodermatophilus amargosae</name>
    <dbReference type="NCBI Taxonomy" id="1296565"/>
    <lineage>
        <taxon>Bacteria</taxon>
        <taxon>Bacillati</taxon>
        <taxon>Actinomycetota</taxon>
        <taxon>Actinomycetes</taxon>
        <taxon>Geodermatophilales</taxon>
        <taxon>Geodermatophilaceae</taxon>
        <taxon>Geodermatophilus</taxon>
    </lineage>
</organism>
<evidence type="ECO:0000313" key="2">
    <source>
        <dbReference type="EMBL" id="SFT36548.1"/>
    </source>
</evidence>
<sequence>MATPGVDHPEERAVLDIKASSRSDVLISFVEEVSGSELVVSVGEDAQKRRVRLDTGEHVELIWRGPEELRSLPAQLVEVVAGDSPTWRLKVVGPASRGQRRSAVRAPMSVSIEVALGDRVLVGTTVDLSEGGTRCLLTGRPGVAKPEIEVGAVLPVVVDLHGDRLAVKAEVIRRHAREDHHSELSLRFVGLGEKREDAIRRRVFAELRDLRSRGLI</sequence>
<dbReference type="AlphaFoldDB" id="A0A1I6XE18"/>
<dbReference type="Pfam" id="PF07238">
    <property type="entry name" value="PilZ"/>
    <property type="match status" value="1"/>
</dbReference>
<dbReference type="InterPro" id="IPR009875">
    <property type="entry name" value="PilZ_domain"/>
</dbReference>
<accession>A0A1I6XE18</accession>
<dbReference type="STRING" id="1296565.SAMN05660657_00453"/>
<dbReference type="Gene3D" id="2.40.10.220">
    <property type="entry name" value="predicted glycosyltransferase like domains"/>
    <property type="match status" value="1"/>
</dbReference>
<keyword evidence="3" id="KW-1185">Reference proteome</keyword>
<dbReference type="GO" id="GO:0035438">
    <property type="term" value="F:cyclic-di-GMP binding"/>
    <property type="evidence" value="ECO:0007669"/>
    <property type="project" value="InterPro"/>
</dbReference>
<feature type="domain" description="PilZ" evidence="1">
    <location>
        <begin position="99"/>
        <end position="204"/>
    </location>
</feature>
<evidence type="ECO:0000259" key="1">
    <source>
        <dbReference type="Pfam" id="PF07238"/>
    </source>
</evidence>
<dbReference type="SUPFAM" id="SSF141371">
    <property type="entry name" value="PilZ domain-like"/>
    <property type="match status" value="1"/>
</dbReference>
<name>A0A1I6XE18_9ACTN</name>
<reference evidence="3" key="1">
    <citation type="submission" date="2016-10" db="EMBL/GenBank/DDBJ databases">
        <authorList>
            <person name="Varghese N."/>
            <person name="Submissions S."/>
        </authorList>
    </citation>
    <scope>NUCLEOTIDE SEQUENCE [LARGE SCALE GENOMIC DNA]</scope>
    <source>
        <strain evidence="3">DSM 46136</strain>
    </source>
</reference>
<proteinExistence type="predicted"/>
<protein>
    <submittedName>
        <fullName evidence="2">PilZ domain-containing protein</fullName>
    </submittedName>
</protein>